<name>A0A1M4WXJ5_VIBGA</name>
<evidence type="ECO:0000313" key="3">
    <source>
        <dbReference type="EMBL" id="SHE85974.1"/>
    </source>
</evidence>
<dbReference type="InterPro" id="IPR006287">
    <property type="entry name" value="DJ-1"/>
</dbReference>
<dbReference type="EMBL" id="FQUH01000003">
    <property type="protein sequence ID" value="SHE85974.1"/>
    <property type="molecule type" value="Genomic_DNA"/>
</dbReference>
<dbReference type="Pfam" id="PF01965">
    <property type="entry name" value="DJ-1_PfpI"/>
    <property type="match status" value="1"/>
</dbReference>
<protein>
    <submittedName>
        <fullName evidence="3">4-methyl-5(B-hydroxyethyl)-thiazole monophosphate biosynthesis</fullName>
    </submittedName>
</protein>
<dbReference type="NCBIfam" id="TIGR01383">
    <property type="entry name" value="not_thiJ"/>
    <property type="match status" value="1"/>
</dbReference>
<dbReference type="InterPro" id="IPR050325">
    <property type="entry name" value="Prot/Nucl_acid_deglycase"/>
</dbReference>
<dbReference type="RefSeq" id="WP_072956161.1">
    <property type="nucleotide sequence ID" value="NZ_FQUH01000003.1"/>
</dbReference>
<dbReference type="CDD" id="cd03135">
    <property type="entry name" value="GATase1_DJ-1"/>
    <property type="match status" value="1"/>
</dbReference>
<dbReference type="AlphaFoldDB" id="A0A1M4WXJ5"/>
<keyword evidence="4" id="KW-1185">Reference proteome</keyword>
<accession>A0A1M4WXJ5</accession>
<dbReference type="GO" id="GO:0005737">
    <property type="term" value="C:cytoplasm"/>
    <property type="evidence" value="ECO:0007669"/>
    <property type="project" value="TreeGrafter"/>
</dbReference>
<organism evidence="3 4">
    <name type="scientific">Vibrio gazogenes DSM 21264 = NBRC 103151</name>
    <dbReference type="NCBI Taxonomy" id="1123492"/>
    <lineage>
        <taxon>Bacteria</taxon>
        <taxon>Pseudomonadati</taxon>
        <taxon>Pseudomonadota</taxon>
        <taxon>Gammaproteobacteria</taxon>
        <taxon>Vibrionales</taxon>
        <taxon>Vibrionaceae</taxon>
        <taxon>Vibrio</taxon>
    </lineage>
</organism>
<keyword evidence="1" id="KW-0677">Repeat</keyword>
<gene>
    <name evidence="3" type="ORF">SAMN02745781_00943</name>
</gene>
<evidence type="ECO:0000313" key="4">
    <source>
        <dbReference type="Proteomes" id="UP000184159"/>
    </source>
</evidence>
<evidence type="ECO:0000259" key="2">
    <source>
        <dbReference type="Pfam" id="PF01965"/>
    </source>
</evidence>
<dbReference type="SUPFAM" id="SSF52317">
    <property type="entry name" value="Class I glutamine amidotransferase-like"/>
    <property type="match status" value="1"/>
</dbReference>
<feature type="domain" description="DJ-1/PfpI" evidence="2">
    <location>
        <begin position="5"/>
        <end position="170"/>
    </location>
</feature>
<dbReference type="Gene3D" id="3.40.50.880">
    <property type="match status" value="1"/>
</dbReference>
<reference evidence="4" key="1">
    <citation type="submission" date="2016-11" db="EMBL/GenBank/DDBJ databases">
        <authorList>
            <person name="Varghese N."/>
            <person name="Submissions S."/>
        </authorList>
    </citation>
    <scope>NUCLEOTIDE SEQUENCE [LARGE SCALE GENOMIC DNA]</scope>
    <source>
        <strain evidence="4">DSM 21264</strain>
    </source>
</reference>
<dbReference type="PANTHER" id="PTHR48094:SF12">
    <property type="entry name" value="PARKINSON DISEASE PROTEIN 7 HOMOLOG"/>
    <property type="match status" value="1"/>
</dbReference>
<dbReference type="InterPro" id="IPR002818">
    <property type="entry name" value="DJ-1/PfpI"/>
</dbReference>
<dbReference type="InterPro" id="IPR029062">
    <property type="entry name" value="Class_I_gatase-like"/>
</dbReference>
<dbReference type="Proteomes" id="UP000184159">
    <property type="component" value="Unassembled WGS sequence"/>
</dbReference>
<sequence>MSYNILVPIATGSEEIEAITIIDVMVRAGYHVVIASADPTEQLVMKASRGVMLTAETPLRHVINQPFDAIILPGGLTGAENFRDNPLLIEQLRQQKQAGRLVAAICAAPAIVLQHHHLFPEAQFTCHPNFQQQIPDAQKSTQRVVYDSSANLLTSQGPGTALEFALELVRLLSGEQHMWQVAEPMIPPAEITPVQPLNT</sequence>
<proteinExistence type="predicted"/>
<dbReference type="PANTHER" id="PTHR48094">
    <property type="entry name" value="PROTEIN/NUCLEIC ACID DEGLYCASE DJ-1-RELATED"/>
    <property type="match status" value="1"/>
</dbReference>
<dbReference type="FunFam" id="3.40.50.880:FF:000015">
    <property type="entry name" value="Protein DJ-1 homolog C"/>
    <property type="match status" value="1"/>
</dbReference>
<evidence type="ECO:0000256" key="1">
    <source>
        <dbReference type="ARBA" id="ARBA00022737"/>
    </source>
</evidence>